<keyword evidence="2" id="KW-1185">Reference proteome</keyword>
<proteinExistence type="predicted"/>
<protein>
    <recommendedName>
        <fullName evidence="3">Helix-turn-helix domain-containing protein</fullName>
    </recommendedName>
</protein>
<dbReference type="RefSeq" id="WP_236114655.1">
    <property type="nucleotide sequence ID" value="NZ_JAKGTI010000002.1"/>
</dbReference>
<comment type="caution">
    <text evidence="1">The sequence shown here is derived from an EMBL/GenBank/DDBJ whole genome shotgun (WGS) entry which is preliminary data.</text>
</comment>
<accession>A0ABS9EA73</accession>
<reference evidence="1 2" key="1">
    <citation type="submission" date="2022-01" db="EMBL/GenBank/DDBJ databases">
        <title>Maritalea mediterranea sp. nov., isolated from marine plastic residues from the Malva-rosa beach (Valencia, Spain).</title>
        <authorList>
            <person name="Vidal-Verdu A."/>
            <person name="Molina-Menor E."/>
            <person name="Pascual J."/>
            <person name="Pereto J."/>
            <person name="Porcar M."/>
        </authorList>
    </citation>
    <scope>NUCLEOTIDE SEQUENCE [LARGE SCALE GENOMIC DNA]</scope>
    <source>
        <strain evidence="1 2">P4.10X</strain>
    </source>
</reference>
<organism evidence="1 2">
    <name type="scientific">Maritalea mediterranea</name>
    <dbReference type="NCBI Taxonomy" id="2909667"/>
    <lineage>
        <taxon>Bacteria</taxon>
        <taxon>Pseudomonadati</taxon>
        <taxon>Pseudomonadota</taxon>
        <taxon>Alphaproteobacteria</taxon>
        <taxon>Hyphomicrobiales</taxon>
        <taxon>Devosiaceae</taxon>
        <taxon>Maritalea</taxon>
    </lineage>
</organism>
<evidence type="ECO:0000313" key="1">
    <source>
        <dbReference type="EMBL" id="MCF4099097.1"/>
    </source>
</evidence>
<name>A0ABS9EA73_9HYPH</name>
<sequence length="61" mass="7173">MLPPRKPSNKLTLDDAIQILKMLKQGYIQSRIAAFYEVNQARISEIKNKRKFPEAHKYVKD</sequence>
<dbReference type="Proteomes" id="UP001201217">
    <property type="component" value="Unassembled WGS sequence"/>
</dbReference>
<dbReference type="EMBL" id="JAKGTI010000002">
    <property type="protein sequence ID" value="MCF4099097.1"/>
    <property type="molecule type" value="Genomic_DNA"/>
</dbReference>
<gene>
    <name evidence="1" type="ORF">L1I42_11415</name>
</gene>
<evidence type="ECO:0008006" key="3">
    <source>
        <dbReference type="Google" id="ProtNLM"/>
    </source>
</evidence>
<evidence type="ECO:0000313" key="2">
    <source>
        <dbReference type="Proteomes" id="UP001201217"/>
    </source>
</evidence>